<dbReference type="Gene3D" id="3.40.50.1010">
    <property type="entry name" value="5'-nuclease"/>
    <property type="match status" value="1"/>
</dbReference>
<gene>
    <name evidence="2" type="ORF">FTO68_04640</name>
</gene>
<dbReference type="SUPFAM" id="SSF88723">
    <property type="entry name" value="PIN domain-like"/>
    <property type="match status" value="1"/>
</dbReference>
<dbReference type="Pfam" id="PF01850">
    <property type="entry name" value="PIN"/>
    <property type="match status" value="1"/>
</dbReference>
<dbReference type="Proteomes" id="UP001524383">
    <property type="component" value="Unassembled WGS sequence"/>
</dbReference>
<proteinExistence type="predicted"/>
<dbReference type="RefSeq" id="WP_255332217.1">
    <property type="nucleotide sequence ID" value="NZ_VOTZ01000007.1"/>
</dbReference>
<evidence type="ECO:0000259" key="1">
    <source>
        <dbReference type="Pfam" id="PF01850"/>
    </source>
</evidence>
<evidence type="ECO:0000313" key="3">
    <source>
        <dbReference type="Proteomes" id="UP001524383"/>
    </source>
</evidence>
<organism evidence="2 3">
    <name type="scientific">Methanocalculus taiwanensis</name>
    <dbReference type="NCBI Taxonomy" id="106207"/>
    <lineage>
        <taxon>Archaea</taxon>
        <taxon>Methanobacteriati</taxon>
        <taxon>Methanobacteriota</taxon>
        <taxon>Stenosarchaea group</taxon>
        <taxon>Methanomicrobia</taxon>
        <taxon>Methanomicrobiales</taxon>
        <taxon>Methanocalculaceae</taxon>
        <taxon>Methanocalculus</taxon>
    </lineage>
</organism>
<keyword evidence="3" id="KW-1185">Reference proteome</keyword>
<protein>
    <submittedName>
        <fullName evidence="2">PIN domain-containing protein</fullName>
    </submittedName>
</protein>
<sequence length="154" mass="16996">MGIIDEIEGDLIYLDTNIVIYALEGYPEYVSLLTDLFSAIDEGDLTAATSELTLAEALIKPMMDGNSSLEKLYLETLSPSSTLSIIPIDRSILIEAARLRSRIETLHLPDAIHLATARIHQCNSFLTNDRRLRNLPDVNVVLLSESVSGHGMNQ</sequence>
<dbReference type="AlphaFoldDB" id="A0ABD4THV6"/>
<accession>A0ABD4THV6</accession>
<dbReference type="EMBL" id="VOTZ01000007">
    <property type="protein sequence ID" value="MCQ1538276.1"/>
    <property type="molecule type" value="Genomic_DNA"/>
</dbReference>
<reference evidence="2 3" key="1">
    <citation type="submission" date="2019-08" db="EMBL/GenBank/DDBJ databases">
        <authorList>
            <person name="Chen S.-C."/>
            <person name="Lai M.-C."/>
            <person name="You Y.-T."/>
        </authorList>
    </citation>
    <scope>NUCLEOTIDE SEQUENCE [LARGE SCALE GENOMIC DNA]</scope>
    <source>
        <strain evidence="2 3">P2F9704a</strain>
    </source>
</reference>
<evidence type="ECO:0000313" key="2">
    <source>
        <dbReference type="EMBL" id="MCQ1538276.1"/>
    </source>
</evidence>
<dbReference type="InterPro" id="IPR002716">
    <property type="entry name" value="PIN_dom"/>
</dbReference>
<comment type="caution">
    <text evidence="2">The sequence shown here is derived from an EMBL/GenBank/DDBJ whole genome shotgun (WGS) entry which is preliminary data.</text>
</comment>
<feature type="domain" description="PIN" evidence="1">
    <location>
        <begin position="12"/>
        <end position="136"/>
    </location>
</feature>
<name>A0ABD4THV6_9EURY</name>
<dbReference type="InterPro" id="IPR029060">
    <property type="entry name" value="PIN-like_dom_sf"/>
</dbReference>